<dbReference type="PRINTS" id="PR00380">
    <property type="entry name" value="KINESINHEAVY"/>
</dbReference>
<keyword evidence="2" id="KW-0505">Motor protein</keyword>
<keyword evidence="1" id="KW-0175">Coiled coil</keyword>
<dbReference type="EMBL" id="CABITT030000004">
    <property type="protein sequence ID" value="VVB02828.1"/>
    <property type="molecule type" value="Genomic_DNA"/>
</dbReference>
<dbReference type="Proteomes" id="UP000489600">
    <property type="component" value="Unassembled WGS sequence"/>
</dbReference>
<reference evidence="5" key="1">
    <citation type="submission" date="2019-07" db="EMBL/GenBank/DDBJ databases">
        <authorList>
            <person name="Dittberner H."/>
        </authorList>
    </citation>
    <scope>NUCLEOTIDE SEQUENCE [LARGE SCALE GENOMIC DNA]</scope>
</reference>
<dbReference type="AlphaFoldDB" id="A0A565BNB6"/>
<comment type="caution">
    <text evidence="3">Lacks conserved residue(s) required for the propagation of feature annotation.</text>
</comment>
<dbReference type="GO" id="GO:0008017">
    <property type="term" value="F:microtubule binding"/>
    <property type="evidence" value="ECO:0007669"/>
    <property type="project" value="InterPro"/>
</dbReference>
<evidence type="ECO:0000256" key="1">
    <source>
        <dbReference type="ARBA" id="ARBA00023054"/>
    </source>
</evidence>
<accession>A0A565BNB6</accession>
<dbReference type="PANTHER" id="PTHR47968">
    <property type="entry name" value="CENTROMERE PROTEIN E"/>
    <property type="match status" value="1"/>
</dbReference>
<name>A0A565BNB6_9BRAS</name>
<organism evidence="5 6">
    <name type="scientific">Arabis nemorensis</name>
    <dbReference type="NCBI Taxonomy" id="586526"/>
    <lineage>
        <taxon>Eukaryota</taxon>
        <taxon>Viridiplantae</taxon>
        <taxon>Streptophyta</taxon>
        <taxon>Embryophyta</taxon>
        <taxon>Tracheophyta</taxon>
        <taxon>Spermatophyta</taxon>
        <taxon>Magnoliopsida</taxon>
        <taxon>eudicotyledons</taxon>
        <taxon>Gunneridae</taxon>
        <taxon>Pentapetalae</taxon>
        <taxon>rosids</taxon>
        <taxon>malvids</taxon>
        <taxon>Brassicales</taxon>
        <taxon>Brassicaceae</taxon>
        <taxon>Arabideae</taxon>
        <taxon>Arabis</taxon>
    </lineage>
</organism>
<proteinExistence type="inferred from homology"/>
<evidence type="ECO:0000256" key="3">
    <source>
        <dbReference type="PROSITE-ProRule" id="PRU00283"/>
    </source>
</evidence>
<dbReference type="GO" id="GO:0007018">
    <property type="term" value="P:microtubule-based movement"/>
    <property type="evidence" value="ECO:0007669"/>
    <property type="project" value="InterPro"/>
</dbReference>
<dbReference type="InterPro" id="IPR027417">
    <property type="entry name" value="P-loop_NTPase"/>
</dbReference>
<sequence length="110" mass="12056">MKGDGGNASDAVRVSVLNLVDLVGSEHAAETREEECSHIIDKSLMTLGTVMKKLSEGVDRDHVPYRDSKLTRICITCRDETRSSLRFASRALRVTKHAHINEVGSKSSCA</sequence>
<dbReference type="InterPro" id="IPR001752">
    <property type="entry name" value="Kinesin_motor_dom"/>
</dbReference>
<evidence type="ECO:0000313" key="6">
    <source>
        <dbReference type="Proteomes" id="UP000489600"/>
    </source>
</evidence>
<comment type="caution">
    <text evidence="5">The sequence shown here is derived from an EMBL/GenBank/DDBJ whole genome shotgun (WGS) entry which is preliminary data.</text>
</comment>
<dbReference type="Pfam" id="PF00225">
    <property type="entry name" value="Kinesin"/>
    <property type="match status" value="1"/>
</dbReference>
<dbReference type="InterPro" id="IPR027640">
    <property type="entry name" value="Kinesin-like_fam"/>
</dbReference>
<dbReference type="InterPro" id="IPR036961">
    <property type="entry name" value="Kinesin_motor_dom_sf"/>
</dbReference>
<protein>
    <recommendedName>
        <fullName evidence="4">Kinesin motor domain-containing protein</fullName>
    </recommendedName>
</protein>
<dbReference type="GO" id="GO:0005524">
    <property type="term" value="F:ATP binding"/>
    <property type="evidence" value="ECO:0007669"/>
    <property type="project" value="InterPro"/>
</dbReference>
<keyword evidence="6" id="KW-1185">Reference proteome</keyword>
<evidence type="ECO:0000259" key="4">
    <source>
        <dbReference type="PROSITE" id="PS50067"/>
    </source>
</evidence>
<comment type="similarity">
    <text evidence="3">Belongs to the TRAFAC class myosin-kinesin ATPase superfamily. Kinesin family.</text>
</comment>
<dbReference type="PANTHER" id="PTHR47968:SF75">
    <property type="entry name" value="CENTROMERE-ASSOCIATED PROTEIN E"/>
    <property type="match status" value="1"/>
</dbReference>
<dbReference type="GO" id="GO:0003777">
    <property type="term" value="F:microtubule motor activity"/>
    <property type="evidence" value="ECO:0007669"/>
    <property type="project" value="InterPro"/>
</dbReference>
<dbReference type="Gene3D" id="3.40.850.10">
    <property type="entry name" value="Kinesin motor domain"/>
    <property type="match status" value="1"/>
</dbReference>
<gene>
    <name evidence="5" type="ORF">ANE_LOCUS13272</name>
</gene>
<evidence type="ECO:0000256" key="2">
    <source>
        <dbReference type="ARBA" id="ARBA00023175"/>
    </source>
</evidence>
<feature type="domain" description="Kinesin motor" evidence="4">
    <location>
        <begin position="1"/>
        <end position="110"/>
    </location>
</feature>
<dbReference type="OrthoDB" id="3176171at2759"/>
<dbReference type="SUPFAM" id="SSF52540">
    <property type="entry name" value="P-loop containing nucleoside triphosphate hydrolases"/>
    <property type="match status" value="1"/>
</dbReference>
<evidence type="ECO:0000313" key="5">
    <source>
        <dbReference type="EMBL" id="VVB02828.1"/>
    </source>
</evidence>
<dbReference type="PROSITE" id="PS50067">
    <property type="entry name" value="KINESIN_MOTOR_2"/>
    <property type="match status" value="1"/>
</dbReference>